<accession>A0ABW4AM10</accession>
<proteinExistence type="predicted"/>
<name>A0ABW4AM10_9ACTN</name>
<organism evidence="1 2">
    <name type="scientific">Actinoplanes sichuanensis</name>
    <dbReference type="NCBI Taxonomy" id="512349"/>
    <lineage>
        <taxon>Bacteria</taxon>
        <taxon>Bacillati</taxon>
        <taxon>Actinomycetota</taxon>
        <taxon>Actinomycetes</taxon>
        <taxon>Micromonosporales</taxon>
        <taxon>Micromonosporaceae</taxon>
        <taxon>Actinoplanes</taxon>
    </lineage>
</organism>
<dbReference type="Proteomes" id="UP001597183">
    <property type="component" value="Unassembled WGS sequence"/>
</dbReference>
<protein>
    <submittedName>
        <fullName evidence="1">Uncharacterized protein</fullName>
    </submittedName>
</protein>
<dbReference type="EMBL" id="JBHTMK010000049">
    <property type="protein sequence ID" value="MFD1370993.1"/>
    <property type="molecule type" value="Genomic_DNA"/>
</dbReference>
<evidence type="ECO:0000313" key="1">
    <source>
        <dbReference type="EMBL" id="MFD1370993.1"/>
    </source>
</evidence>
<dbReference type="RefSeq" id="WP_378079077.1">
    <property type="nucleotide sequence ID" value="NZ_JBHTMK010000049.1"/>
</dbReference>
<evidence type="ECO:0000313" key="2">
    <source>
        <dbReference type="Proteomes" id="UP001597183"/>
    </source>
</evidence>
<reference evidence="2" key="1">
    <citation type="journal article" date="2019" name="Int. J. Syst. Evol. Microbiol.">
        <title>The Global Catalogue of Microorganisms (GCM) 10K type strain sequencing project: providing services to taxonomists for standard genome sequencing and annotation.</title>
        <authorList>
            <consortium name="The Broad Institute Genomics Platform"/>
            <consortium name="The Broad Institute Genome Sequencing Center for Infectious Disease"/>
            <person name="Wu L."/>
            <person name="Ma J."/>
        </authorList>
    </citation>
    <scope>NUCLEOTIDE SEQUENCE [LARGE SCALE GENOMIC DNA]</scope>
    <source>
        <strain evidence="2">CCM 7526</strain>
    </source>
</reference>
<gene>
    <name evidence="1" type="ORF">ACFQ5G_37115</name>
</gene>
<sequence>MQVKAISTASVPPLSIACHPGDFEVTGPAVVSLAPVVTLSREDLVAALLLAEIDAEQVASMTIEQVRHEVAYALAAYGMTAVHETVFHERNGRFADADVIAYKALCASRIEAAFGLAPATQPRAASRSIGARRELARVA</sequence>
<dbReference type="PROSITE" id="PS51257">
    <property type="entry name" value="PROKAR_LIPOPROTEIN"/>
    <property type="match status" value="1"/>
</dbReference>
<comment type="caution">
    <text evidence="1">The sequence shown here is derived from an EMBL/GenBank/DDBJ whole genome shotgun (WGS) entry which is preliminary data.</text>
</comment>
<keyword evidence="2" id="KW-1185">Reference proteome</keyword>